<dbReference type="Proteomes" id="UP000245946">
    <property type="component" value="Unassembled WGS sequence"/>
</dbReference>
<feature type="compositionally biased region" description="Low complexity" evidence="1">
    <location>
        <begin position="1"/>
        <end position="17"/>
    </location>
</feature>
<evidence type="ECO:0000313" key="2">
    <source>
        <dbReference type="EMBL" id="PWN96719.1"/>
    </source>
</evidence>
<keyword evidence="3" id="KW-1185">Reference proteome</keyword>
<organism evidence="2 3">
    <name type="scientific">Tilletiopsis washingtonensis</name>
    <dbReference type="NCBI Taxonomy" id="58919"/>
    <lineage>
        <taxon>Eukaryota</taxon>
        <taxon>Fungi</taxon>
        <taxon>Dikarya</taxon>
        <taxon>Basidiomycota</taxon>
        <taxon>Ustilaginomycotina</taxon>
        <taxon>Exobasidiomycetes</taxon>
        <taxon>Entylomatales</taxon>
        <taxon>Entylomatales incertae sedis</taxon>
        <taxon>Tilletiopsis</taxon>
    </lineage>
</organism>
<proteinExistence type="predicted"/>
<accession>A0A316Z546</accession>
<dbReference type="AlphaFoldDB" id="A0A316Z546"/>
<feature type="region of interest" description="Disordered" evidence="1">
    <location>
        <begin position="1"/>
        <end position="24"/>
    </location>
</feature>
<dbReference type="GeneID" id="37272308"/>
<evidence type="ECO:0000313" key="3">
    <source>
        <dbReference type="Proteomes" id="UP000245946"/>
    </source>
</evidence>
<sequence length="302" mass="33165">GVCSSAQQPRRSQPRAQLQHVAGAARRRRRCDRRRLVQLGRLAAAACVPGASQRRRRFFLFAPAALCLFGTRHFPRRLLLARWLCTRRRRPVQRRACRPSASSLRRRLFVRASRRRAGQDRRALYRVVLAALCHQGRRLSPCRPARACRSGTRRRRQASLAEATAESRAVTARALAQGRNDAGSRQAQRGARAARGGARGERGEGAGGAGRTGAAQGRAGGQGGRRRPQERGRRAGAERHGWARGQGVGRQADEGTDEVGRWTPQTREGRAHGLGDESEASTRGLGKSGRDQFDRVQLCAVA</sequence>
<name>A0A316Z546_9BASI</name>
<reference evidence="2 3" key="1">
    <citation type="journal article" date="2018" name="Mol. Biol. Evol.">
        <title>Broad Genomic Sampling Reveals a Smut Pathogenic Ancestry of the Fungal Clade Ustilaginomycotina.</title>
        <authorList>
            <person name="Kijpornyongpan T."/>
            <person name="Mondo S.J."/>
            <person name="Barry K."/>
            <person name="Sandor L."/>
            <person name="Lee J."/>
            <person name="Lipzen A."/>
            <person name="Pangilinan J."/>
            <person name="LaButti K."/>
            <person name="Hainaut M."/>
            <person name="Henrissat B."/>
            <person name="Grigoriev I.V."/>
            <person name="Spatafora J.W."/>
            <person name="Aime M.C."/>
        </authorList>
    </citation>
    <scope>NUCLEOTIDE SEQUENCE [LARGE SCALE GENOMIC DNA]</scope>
    <source>
        <strain evidence="2 3">MCA 4186</strain>
    </source>
</reference>
<feature type="compositionally biased region" description="Basic and acidic residues" evidence="1">
    <location>
        <begin position="227"/>
        <end position="241"/>
    </location>
</feature>
<feature type="region of interest" description="Disordered" evidence="1">
    <location>
        <begin position="142"/>
        <end position="302"/>
    </location>
</feature>
<protein>
    <submittedName>
        <fullName evidence="2">Uncharacterized protein</fullName>
    </submittedName>
</protein>
<gene>
    <name evidence="2" type="ORF">FA09DRAFT_346642</name>
</gene>
<feature type="non-terminal residue" evidence="2">
    <location>
        <position position="1"/>
    </location>
</feature>
<feature type="compositionally biased region" description="Low complexity" evidence="1">
    <location>
        <begin position="183"/>
        <end position="196"/>
    </location>
</feature>
<dbReference type="EMBL" id="KZ819298">
    <property type="protein sequence ID" value="PWN96719.1"/>
    <property type="molecule type" value="Genomic_DNA"/>
</dbReference>
<evidence type="ECO:0000256" key="1">
    <source>
        <dbReference type="SAM" id="MobiDB-lite"/>
    </source>
</evidence>
<dbReference type="RefSeq" id="XP_025596998.1">
    <property type="nucleotide sequence ID" value="XM_025744764.1"/>
</dbReference>